<dbReference type="Gene3D" id="1.10.3210.10">
    <property type="entry name" value="Hypothetical protein af1432"/>
    <property type="match status" value="1"/>
</dbReference>
<evidence type="ECO:0000313" key="4">
    <source>
        <dbReference type="EMBL" id="SMP56071.1"/>
    </source>
</evidence>
<dbReference type="Gene3D" id="3.30.420.150">
    <property type="entry name" value="Exopolyphosphatase. Domain 2"/>
    <property type="match status" value="1"/>
</dbReference>
<reference evidence="4" key="1">
    <citation type="submission" date="2017-05" db="EMBL/GenBank/DDBJ databases">
        <authorList>
            <person name="Varghese N."/>
            <person name="Submissions S."/>
        </authorList>
    </citation>
    <scope>NUCLEOTIDE SEQUENCE</scope>
    <source>
        <strain evidence="4">Su22</strain>
    </source>
</reference>
<dbReference type="CDD" id="cd24006">
    <property type="entry name" value="ASKHA_NBD_PPX_GppA"/>
    <property type="match status" value="1"/>
</dbReference>
<dbReference type="CDD" id="cd00077">
    <property type="entry name" value="HDc"/>
    <property type="match status" value="1"/>
</dbReference>
<dbReference type="Proteomes" id="UP001158066">
    <property type="component" value="Unassembled WGS sequence"/>
</dbReference>
<accession>A0AA46AIZ6</accession>
<dbReference type="RefSeq" id="WP_283409188.1">
    <property type="nucleotide sequence ID" value="NZ_FXUF01000006.1"/>
</dbReference>
<evidence type="ECO:0000256" key="1">
    <source>
        <dbReference type="ARBA" id="ARBA00007125"/>
    </source>
</evidence>
<comment type="caution">
    <text evidence="4">The sequence shown here is derived from an EMBL/GenBank/DDBJ whole genome shotgun (WGS) entry which is preliminary data.</text>
</comment>
<gene>
    <name evidence="4" type="ORF">SAMN06296020_10616</name>
</gene>
<proteinExistence type="inferred from homology"/>
<dbReference type="GO" id="GO:0016462">
    <property type="term" value="F:pyrophosphatase activity"/>
    <property type="evidence" value="ECO:0007669"/>
    <property type="project" value="TreeGrafter"/>
</dbReference>
<dbReference type="InterPro" id="IPR043129">
    <property type="entry name" value="ATPase_NBD"/>
</dbReference>
<dbReference type="Pfam" id="PF02541">
    <property type="entry name" value="Ppx-GppA"/>
    <property type="match status" value="1"/>
</dbReference>
<dbReference type="Gene3D" id="3.30.420.40">
    <property type="match status" value="1"/>
</dbReference>
<dbReference type="PANTHER" id="PTHR30005:SF0">
    <property type="entry name" value="RETROGRADE REGULATION PROTEIN 2"/>
    <property type="match status" value="1"/>
</dbReference>
<evidence type="ECO:0000259" key="2">
    <source>
        <dbReference type="Pfam" id="PF02541"/>
    </source>
</evidence>
<dbReference type="EMBL" id="FXUF01000006">
    <property type="protein sequence ID" value="SMP56071.1"/>
    <property type="molecule type" value="Genomic_DNA"/>
</dbReference>
<dbReference type="InterPro" id="IPR003695">
    <property type="entry name" value="Ppx_GppA_N"/>
</dbReference>
<dbReference type="InterPro" id="IPR050273">
    <property type="entry name" value="GppA/Ppx_hydrolase"/>
</dbReference>
<protein>
    <submittedName>
        <fullName evidence="4">Ppx/GppA phosphatase</fullName>
    </submittedName>
</protein>
<name>A0AA46AIZ6_9CLOT</name>
<dbReference type="InterPro" id="IPR048950">
    <property type="entry name" value="Ppx_GppA_C"/>
</dbReference>
<feature type="domain" description="Ppx/GppA phosphatase C-terminal" evidence="3">
    <location>
        <begin position="332"/>
        <end position="477"/>
    </location>
</feature>
<keyword evidence="5" id="KW-1185">Reference proteome</keyword>
<dbReference type="SUPFAM" id="SSF53067">
    <property type="entry name" value="Actin-like ATPase domain"/>
    <property type="match status" value="2"/>
</dbReference>
<comment type="similarity">
    <text evidence="1">Belongs to the GppA/Ppx family.</text>
</comment>
<evidence type="ECO:0000259" key="3">
    <source>
        <dbReference type="Pfam" id="PF21447"/>
    </source>
</evidence>
<sequence>MPETRKKAVMSAIDIGSYSLKMKIVEVDEDGQVHTIEKLSKPASLGRDTFSMGKVSYETVEEACDIVTGFQRLMQEYQSKHYRAVATSAIREAQNRDYLVDQIKLKTGLKVEVLTNAQERFLTYKAIRENLPDHKTIRKDGVMVVEIGSGSIEMSLYHQGALQRTHNLKLGHLRLREVLSTLEQRTQDFPNLLEEYVESHLDILRFIRERYQLNHFIALGSEMRTISKLCNQTDQADRLRTISMEAFTRFYREMVKKPTPLLARDYGLPSDMAATLLPSMMVLKKCVEMTDAQCLYTPLVSLADGIVADFIDQRFKTNRQQEFLEDVQELALGLARKYHADMNHAADVETKSIAIFDALKKTHGMKEREKYLLRLAAKLHDIGKFVNLNKHYIHSYNLIKASEMLGVTEEEQDIVANVARYHSSQIPQQSHENYWHMRARNRVITAKLVAIIRMADALDRSHRQKISGLSIAMKGETMMIKGESVEEALLEEWTFEVKSEFFQEVFGIRPQLKVKRKMAHAENA</sequence>
<dbReference type="SUPFAM" id="SSF109604">
    <property type="entry name" value="HD-domain/PDEase-like"/>
    <property type="match status" value="1"/>
</dbReference>
<organism evidence="4 5">
    <name type="scientific">Anoxynatronum buryatiense</name>
    <dbReference type="NCBI Taxonomy" id="489973"/>
    <lineage>
        <taxon>Bacteria</taxon>
        <taxon>Bacillati</taxon>
        <taxon>Bacillota</taxon>
        <taxon>Clostridia</taxon>
        <taxon>Eubacteriales</taxon>
        <taxon>Clostridiaceae</taxon>
        <taxon>Anoxynatronum</taxon>
    </lineage>
</organism>
<dbReference type="InterPro" id="IPR003607">
    <property type="entry name" value="HD/PDEase_dom"/>
</dbReference>
<dbReference type="Pfam" id="PF21447">
    <property type="entry name" value="Ppx-GppA_III"/>
    <property type="match status" value="1"/>
</dbReference>
<dbReference type="AlphaFoldDB" id="A0AA46AIZ6"/>
<dbReference type="PANTHER" id="PTHR30005">
    <property type="entry name" value="EXOPOLYPHOSPHATASE"/>
    <property type="match status" value="1"/>
</dbReference>
<evidence type="ECO:0000313" key="5">
    <source>
        <dbReference type="Proteomes" id="UP001158066"/>
    </source>
</evidence>
<feature type="domain" description="Ppx/GppA phosphatase N-terminal" evidence="2">
    <location>
        <begin position="28"/>
        <end position="310"/>
    </location>
</feature>